<dbReference type="Gene3D" id="3.10.310.10">
    <property type="entry name" value="Diaminopimelate Epimerase, Chain A, domain 1"/>
    <property type="match status" value="2"/>
</dbReference>
<comment type="similarity">
    <text evidence="1">Belongs to the PrpF family.</text>
</comment>
<evidence type="ECO:0000256" key="1">
    <source>
        <dbReference type="ARBA" id="ARBA00007673"/>
    </source>
</evidence>
<dbReference type="Pfam" id="PF04303">
    <property type="entry name" value="PrpF"/>
    <property type="match status" value="1"/>
</dbReference>
<dbReference type="PANTHER" id="PTHR43709">
    <property type="entry name" value="ACONITATE ISOMERASE-RELATED"/>
    <property type="match status" value="1"/>
</dbReference>
<name>A0A3L8PQC8_9ACTN</name>
<reference evidence="3 4" key="1">
    <citation type="submission" date="2018-10" db="EMBL/GenBank/DDBJ databases">
        <title>Aeromicrobium sp. 9W16Y-2 whole genome shotgun sequence.</title>
        <authorList>
            <person name="Li F."/>
        </authorList>
    </citation>
    <scope>NUCLEOTIDE SEQUENCE [LARGE SCALE GENOMIC DNA]</scope>
    <source>
        <strain evidence="3 4">9W16Y-2</strain>
    </source>
</reference>
<evidence type="ECO:0000256" key="2">
    <source>
        <dbReference type="ARBA" id="ARBA00023235"/>
    </source>
</evidence>
<dbReference type="InterPro" id="IPR007400">
    <property type="entry name" value="PrpF-like"/>
</dbReference>
<evidence type="ECO:0000313" key="3">
    <source>
        <dbReference type="EMBL" id="RLV57571.1"/>
    </source>
</evidence>
<dbReference type="PANTHER" id="PTHR43709:SF2">
    <property type="entry name" value="DUF453 DOMAIN PROTEIN (AFU_ORTHOLOGUE AFUA_6G00360)"/>
    <property type="match status" value="1"/>
</dbReference>
<sequence>MHGREIKATWMRGGTSKCWVFDREELELPDYTVDEVLLRLFGSPDPRQVDGVGGGTSTTSKAVIVSPSSDEGVDVDYTFAQVGIEEPVVDWGSNCGNCSSVVGHYALRRGWVTPTTPTTSVRVRNTNTGQLIVLDLDTSGDDIVLSEIPGVPFPGEAVRMWFVEPAGRTTGELLPTGRTRNELTTPHGTVEATLLDAGAPVVVIDARSVGLTGNEVPAVLDADPETLLRLDEIRRAGAVAMGMATTPAGAQRAVPKLVVVSPAPEGSDLQVRMLSMGKVHPALAITGSVAITMAVATPGTIAADLAAPHGDRLQISTPAGIVETVLGEHAGRPAVAVTRTMRELADTRLVIGPAARPVRPAEAVAS</sequence>
<dbReference type="RefSeq" id="WP_121792977.1">
    <property type="nucleotide sequence ID" value="NZ_RDBF01000001.1"/>
</dbReference>
<dbReference type="SUPFAM" id="SSF54506">
    <property type="entry name" value="Diaminopimelate epimerase-like"/>
    <property type="match status" value="2"/>
</dbReference>
<proteinExistence type="inferred from homology"/>
<keyword evidence="4" id="KW-1185">Reference proteome</keyword>
<dbReference type="OrthoDB" id="9779763at2"/>
<dbReference type="EMBL" id="RDBF01000001">
    <property type="protein sequence ID" value="RLV57571.1"/>
    <property type="molecule type" value="Genomic_DNA"/>
</dbReference>
<comment type="caution">
    <text evidence="3">The sequence shown here is derived from an EMBL/GenBank/DDBJ whole genome shotgun (WGS) entry which is preliminary data.</text>
</comment>
<dbReference type="Proteomes" id="UP000282515">
    <property type="component" value="Unassembled WGS sequence"/>
</dbReference>
<gene>
    <name evidence="3" type="ORF">D9V41_02805</name>
</gene>
<accession>A0A3L8PQC8</accession>
<organism evidence="3 4">
    <name type="scientific">Aeromicrobium phragmitis</name>
    <dbReference type="NCBI Taxonomy" id="2478914"/>
    <lineage>
        <taxon>Bacteria</taxon>
        <taxon>Bacillati</taxon>
        <taxon>Actinomycetota</taxon>
        <taxon>Actinomycetes</taxon>
        <taxon>Propionibacteriales</taxon>
        <taxon>Nocardioidaceae</taxon>
        <taxon>Aeromicrobium</taxon>
    </lineage>
</organism>
<dbReference type="AlphaFoldDB" id="A0A3L8PQC8"/>
<dbReference type="GO" id="GO:0016853">
    <property type="term" value="F:isomerase activity"/>
    <property type="evidence" value="ECO:0007669"/>
    <property type="project" value="UniProtKB-KW"/>
</dbReference>
<keyword evidence="2 3" id="KW-0413">Isomerase</keyword>
<evidence type="ECO:0000313" key="4">
    <source>
        <dbReference type="Proteomes" id="UP000282515"/>
    </source>
</evidence>
<protein>
    <submittedName>
        <fullName evidence="3">Methylitaconate delta2-delta3-isomerase</fullName>
    </submittedName>
</protein>